<dbReference type="EMBL" id="WHUW01000008">
    <property type="protein sequence ID" value="KAF8443128.1"/>
    <property type="molecule type" value="Genomic_DNA"/>
</dbReference>
<accession>A0AAD4BYH1</accession>
<evidence type="ECO:0000313" key="1">
    <source>
        <dbReference type="EMBL" id="KAF8443128.1"/>
    </source>
</evidence>
<dbReference type="Proteomes" id="UP001194468">
    <property type="component" value="Unassembled WGS sequence"/>
</dbReference>
<sequence length="129" mass="14004">MQNQNDQNPCTVAQDVGQLCNTEYTVSLTDFQEDKYVPNATMASGCTCSWSIYNLLSACAYCVGQSQYPSWNTWVAYCGSNASSTSYLPSGLRTSQGIPFWAATNPSTWDNATFNVVQAADIVAAGSYF</sequence>
<reference evidence="1" key="1">
    <citation type="submission" date="2019-10" db="EMBL/GenBank/DDBJ databases">
        <authorList>
            <consortium name="DOE Joint Genome Institute"/>
            <person name="Kuo A."/>
            <person name="Miyauchi S."/>
            <person name="Kiss E."/>
            <person name="Drula E."/>
            <person name="Kohler A."/>
            <person name="Sanchez-Garcia M."/>
            <person name="Andreopoulos B."/>
            <person name="Barry K.W."/>
            <person name="Bonito G."/>
            <person name="Buee M."/>
            <person name="Carver A."/>
            <person name="Chen C."/>
            <person name="Cichocki N."/>
            <person name="Clum A."/>
            <person name="Culley D."/>
            <person name="Crous P.W."/>
            <person name="Fauchery L."/>
            <person name="Girlanda M."/>
            <person name="Hayes R."/>
            <person name="Keri Z."/>
            <person name="LaButti K."/>
            <person name="Lipzen A."/>
            <person name="Lombard V."/>
            <person name="Magnuson J."/>
            <person name="Maillard F."/>
            <person name="Morin E."/>
            <person name="Murat C."/>
            <person name="Nolan M."/>
            <person name="Ohm R."/>
            <person name="Pangilinan J."/>
            <person name="Pereira M."/>
            <person name="Perotto S."/>
            <person name="Peter M."/>
            <person name="Riley R."/>
            <person name="Sitrit Y."/>
            <person name="Stielow B."/>
            <person name="Szollosi G."/>
            <person name="Zifcakova L."/>
            <person name="Stursova M."/>
            <person name="Spatafora J.W."/>
            <person name="Tedersoo L."/>
            <person name="Vaario L.-M."/>
            <person name="Yamada A."/>
            <person name="Yan M."/>
            <person name="Wang P."/>
            <person name="Xu J."/>
            <person name="Bruns T."/>
            <person name="Baldrian P."/>
            <person name="Vilgalys R."/>
            <person name="Henrissat B."/>
            <person name="Grigoriev I.V."/>
            <person name="Hibbett D."/>
            <person name="Nagy L.G."/>
            <person name="Martin F.M."/>
        </authorList>
    </citation>
    <scope>NUCLEOTIDE SEQUENCE</scope>
    <source>
        <strain evidence="1">BED1</strain>
    </source>
</reference>
<protein>
    <submittedName>
        <fullName evidence="1">Uncharacterized protein</fullName>
    </submittedName>
</protein>
<evidence type="ECO:0000313" key="2">
    <source>
        <dbReference type="Proteomes" id="UP001194468"/>
    </source>
</evidence>
<reference evidence="1" key="2">
    <citation type="journal article" date="2020" name="Nat. Commun.">
        <title>Large-scale genome sequencing of mycorrhizal fungi provides insights into the early evolution of symbiotic traits.</title>
        <authorList>
            <person name="Miyauchi S."/>
            <person name="Kiss E."/>
            <person name="Kuo A."/>
            <person name="Drula E."/>
            <person name="Kohler A."/>
            <person name="Sanchez-Garcia M."/>
            <person name="Morin E."/>
            <person name="Andreopoulos B."/>
            <person name="Barry K.W."/>
            <person name="Bonito G."/>
            <person name="Buee M."/>
            <person name="Carver A."/>
            <person name="Chen C."/>
            <person name="Cichocki N."/>
            <person name="Clum A."/>
            <person name="Culley D."/>
            <person name="Crous P.W."/>
            <person name="Fauchery L."/>
            <person name="Girlanda M."/>
            <person name="Hayes R.D."/>
            <person name="Keri Z."/>
            <person name="LaButti K."/>
            <person name="Lipzen A."/>
            <person name="Lombard V."/>
            <person name="Magnuson J."/>
            <person name="Maillard F."/>
            <person name="Murat C."/>
            <person name="Nolan M."/>
            <person name="Ohm R.A."/>
            <person name="Pangilinan J."/>
            <person name="Pereira M.F."/>
            <person name="Perotto S."/>
            <person name="Peter M."/>
            <person name="Pfister S."/>
            <person name="Riley R."/>
            <person name="Sitrit Y."/>
            <person name="Stielow J.B."/>
            <person name="Szollosi G."/>
            <person name="Zifcakova L."/>
            <person name="Stursova M."/>
            <person name="Spatafora J.W."/>
            <person name="Tedersoo L."/>
            <person name="Vaario L.M."/>
            <person name="Yamada A."/>
            <person name="Yan M."/>
            <person name="Wang P."/>
            <person name="Xu J."/>
            <person name="Bruns T."/>
            <person name="Baldrian P."/>
            <person name="Vilgalys R."/>
            <person name="Dunand C."/>
            <person name="Henrissat B."/>
            <person name="Grigoriev I.V."/>
            <person name="Hibbett D."/>
            <person name="Nagy L.G."/>
            <person name="Martin F.M."/>
        </authorList>
    </citation>
    <scope>NUCLEOTIDE SEQUENCE</scope>
    <source>
        <strain evidence="1">BED1</strain>
    </source>
</reference>
<name>A0AAD4BYH1_BOLED</name>
<keyword evidence="2" id="KW-1185">Reference proteome</keyword>
<organism evidence="1 2">
    <name type="scientific">Boletus edulis BED1</name>
    <dbReference type="NCBI Taxonomy" id="1328754"/>
    <lineage>
        <taxon>Eukaryota</taxon>
        <taxon>Fungi</taxon>
        <taxon>Dikarya</taxon>
        <taxon>Basidiomycota</taxon>
        <taxon>Agaricomycotina</taxon>
        <taxon>Agaricomycetes</taxon>
        <taxon>Agaricomycetidae</taxon>
        <taxon>Boletales</taxon>
        <taxon>Boletineae</taxon>
        <taxon>Boletaceae</taxon>
        <taxon>Boletoideae</taxon>
        <taxon>Boletus</taxon>
    </lineage>
</organism>
<dbReference type="AlphaFoldDB" id="A0AAD4BYH1"/>
<proteinExistence type="predicted"/>
<comment type="caution">
    <text evidence="1">The sequence shown here is derived from an EMBL/GenBank/DDBJ whole genome shotgun (WGS) entry which is preliminary data.</text>
</comment>
<gene>
    <name evidence="1" type="ORF">L210DRAFT_3534903</name>
</gene>